<dbReference type="InterPro" id="IPR011990">
    <property type="entry name" value="TPR-like_helical_dom_sf"/>
</dbReference>
<dbReference type="Gene3D" id="3.90.550.10">
    <property type="entry name" value="Spore Coat Polysaccharide Biosynthesis Protein SpsA, Chain A"/>
    <property type="match status" value="1"/>
</dbReference>
<dbReference type="Proteomes" id="UP001197795">
    <property type="component" value="Unassembled WGS sequence"/>
</dbReference>
<sequence>MITISLCMIVKNEERVLKRCLDSVRDLVDEIIIVDTGSTDATKRIAAGYTDKIYDLTWNDDFSAARNFAFSKATKEYIYSADADEVLSEENRRRFRLLKETLLPEIEIVQMKYGNQLQNGTVYNFDEEYRPKLFRRLRSFVWEEPIHETVRLEPVVYDSDIVITHMPEQNHAGRDLANFRKQIAQARLLSRRLYGMYARELFLAGEARDFLEAEDYFRAEVSSPDRSADEITEGCCVVARAARLRGAAVTFFKYTSKVIAGDGCSEICCELGYFYEETGDFEEAAVWYYNAAYETQPVLALRSSEEEPLQGLIRCYEHLGLPAQARSYAEELKHRQNEQTDN</sequence>
<comment type="caution">
    <text evidence="2">The sequence shown here is derived from an EMBL/GenBank/DDBJ whole genome shotgun (WGS) entry which is preliminary data.</text>
</comment>
<reference evidence="2 3" key="1">
    <citation type="submission" date="2021-10" db="EMBL/GenBank/DDBJ databases">
        <title>Anaerobic single-cell dispensing facilitates the cultivation of human gut bacteria.</title>
        <authorList>
            <person name="Afrizal A."/>
        </authorList>
    </citation>
    <scope>NUCLEOTIDE SEQUENCE [LARGE SCALE GENOMIC DNA]</scope>
    <source>
        <strain evidence="2 3">CLA-AA-H273</strain>
    </source>
</reference>
<gene>
    <name evidence="2" type="ORF">LKD75_03140</name>
</gene>
<dbReference type="SUPFAM" id="SSF48452">
    <property type="entry name" value="TPR-like"/>
    <property type="match status" value="1"/>
</dbReference>
<accession>A0AAE3A1A4</accession>
<protein>
    <submittedName>
        <fullName evidence="2">Glycosyltransferase family 2 protein</fullName>
    </submittedName>
</protein>
<feature type="domain" description="Glycosyltransferase 2-like" evidence="1">
    <location>
        <begin position="5"/>
        <end position="91"/>
    </location>
</feature>
<evidence type="ECO:0000259" key="1">
    <source>
        <dbReference type="Pfam" id="PF00535"/>
    </source>
</evidence>
<name>A0AAE3A1A4_9FIRM</name>
<dbReference type="PANTHER" id="PTHR43630">
    <property type="entry name" value="POLY-BETA-1,6-N-ACETYL-D-GLUCOSAMINE SYNTHASE"/>
    <property type="match status" value="1"/>
</dbReference>
<evidence type="ECO:0000313" key="2">
    <source>
        <dbReference type="EMBL" id="MCC2118596.1"/>
    </source>
</evidence>
<dbReference type="AlphaFoldDB" id="A0AAE3A1A4"/>
<dbReference type="Pfam" id="PF00535">
    <property type="entry name" value="Glycos_transf_2"/>
    <property type="match status" value="1"/>
</dbReference>
<organism evidence="2 3">
    <name type="scientific">Waltera acetigignens</name>
    <dbReference type="NCBI Taxonomy" id="2981769"/>
    <lineage>
        <taxon>Bacteria</taxon>
        <taxon>Bacillati</taxon>
        <taxon>Bacillota</taxon>
        <taxon>Clostridia</taxon>
        <taxon>Lachnospirales</taxon>
        <taxon>Lachnospiraceae</taxon>
        <taxon>Waltera</taxon>
    </lineage>
</organism>
<dbReference type="InterPro" id="IPR029044">
    <property type="entry name" value="Nucleotide-diphossugar_trans"/>
</dbReference>
<dbReference type="RefSeq" id="WP_022312166.1">
    <property type="nucleotide sequence ID" value="NZ_JAJEPV010000005.1"/>
</dbReference>
<dbReference type="PANTHER" id="PTHR43630:SF2">
    <property type="entry name" value="GLYCOSYLTRANSFERASE"/>
    <property type="match status" value="1"/>
</dbReference>
<dbReference type="SUPFAM" id="SSF53448">
    <property type="entry name" value="Nucleotide-diphospho-sugar transferases"/>
    <property type="match status" value="1"/>
</dbReference>
<proteinExistence type="predicted"/>
<dbReference type="CDD" id="cd02511">
    <property type="entry name" value="Beta4Glucosyltransferase"/>
    <property type="match status" value="1"/>
</dbReference>
<dbReference type="InterPro" id="IPR001173">
    <property type="entry name" value="Glyco_trans_2-like"/>
</dbReference>
<evidence type="ECO:0000313" key="3">
    <source>
        <dbReference type="Proteomes" id="UP001197795"/>
    </source>
</evidence>
<dbReference type="EMBL" id="JAJEPV010000005">
    <property type="protein sequence ID" value="MCC2118596.1"/>
    <property type="molecule type" value="Genomic_DNA"/>
</dbReference>
<keyword evidence="3" id="KW-1185">Reference proteome</keyword>